<proteinExistence type="predicted"/>
<accession>A0A649VLX4</accession>
<evidence type="ECO:0000313" key="1">
    <source>
        <dbReference type="EMBL" id="QGJ93420.1"/>
    </source>
</evidence>
<dbReference type="EMBL" id="MN586026">
    <property type="protein sequence ID" value="QGJ93420.1"/>
    <property type="molecule type" value="Genomic_DNA"/>
</dbReference>
<gene>
    <name evidence="1" type="primary">58</name>
    <name evidence="1" type="ORF">SEA_LEONARD_58</name>
</gene>
<protein>
    <submittedName>
        <fullName evidence="1">Uncharacterized protein</fullName>
    </submittedName>
</protein>
<dbReference type="Proteomes" id="UP000422378">
    <property type="component" value="Segment"/>
</dbReference>
<evidence type="ECO:0000313" key="2">
    <source>
        <dbReference type="Proteomes" id="UP000422378"/>
    </source>
</evidence>
<dbReference type="RefSeq" id="YP_010002277.1">
    <property type="nucleotide sequence ID" value="NC_053242.1"/>
</dbReference>
<organism evidence="1 2">
    <name type="scientific">Gordonia phage Leonard</name>
    <dbReference type="NCBI Taxonomy" id="2656539"/>
    <lineage>
        <taxon>Viruses</taxon>
        <taxon>Duplodnaviria</taxon>
        <taxon>Heunggongvirae</taxon>
        <taxon>Uroviricota</taxon>
        <taxon>Caudoviricetes</taxon>
        <taxon>Stackebrandtviridae</taxon>
        <taxon>Schenleyvirinae</taxon>
        <taxon>Leonardvirus</taxon>
        <taxon>Leonardvirus leonard</taxon>
    </lineage>
</organism>
<dbReference type="KEGG" id="vg:63026824"/>
<sequence length="121" mass="13803">MVTRPTDDEIVAEIEVLTHDAKLGTRHEFHDGWTFELDMPRPATMRLPRRVLRCGCGALLVAAPVTVRDTRIIWYPAPDQPDGVDTGPLEVGVYTYTDAQQKVDDLRARQERRGEYRLEPT</sequence>
<name>A0A649VLX4_9CAUD</name>
<dbReference type="GeneID" id="63026824"/>
<reference evidence="1 2" key="1">
    <citation type="submission" date="2019-10" db="EMBL/GenBank/DDBJ databases">
        <authorList>
            <person name="Case Z.W."/>
            <person name="Garlena R.A."/>
            <person name="Russell D.A."/>
            <person name="Pope W.H."/>
            <person name="Jacobs-Sera D."/>
            <person name="Hatfull G.F."/>
        </authorList>
    </citation>
    <scope>NUCLEOTIDE SEQUENCE [LARGE SCALE GENOMIC DNA]</scope>
</reference>
<keyword evidence="2" id="KW-1185">Reference proteome</keyword>